<name>K8PJW0_9BRAD</name>
<gene>
    <name evidence="1" type="ORF">HMPREF9696_01137</name>
</gene>
<sequence>MIIPPDPLPLTPTTARLIAEAATLPLRDAAFALWWQRSTFIREGEAASPQDLSNRADAIVYGQMLADALAQDRIAAPGSGAILRLRRAHPLANDAELRDVILAVVKFDDDCNRFFANDSTDYWQQVERAVDRASRLSPGYLGTTLRHTRYQLAKSMR</sequence>
<dbReference type="AlphaFoldDB" id="K8PJW0"/>
<dbReference type="EMBL" id="AGWY01000006">
    <property type="protein sequence ID" value="EKS38668.1"/>
    <property type="molecule type" value="Genomic_DNA"/>
</dbReference>
<proteinExistence type="predicted"/>
<evidence type="ECO:0000313" key="1">
    <source>
        <dbReference type="EMBL" id="EKS38668.1"/>
    </source>
</evidence>
<evidence type="ECO:0000313" key="2">
    <source>
        <dbReference type="Proteomes" id="UP000001095"/>
    </source>
</evidence>
<comment type="caution">
    <text evidence="1">The sequence shown here is derived from an EMBL/GenBank/DDBJ whole genome shotgun (WGS) entry which is preliminary data.</text>
</comment>
<dbReference type="Proteomes" id="UP000001095">
    <property type="component" value="Unassembled WGS sequence"/>
</dbReference>
<protein>
    <submittedName>
        <fullName evidence="1">Uncharacterized protein</fullName>
    </submittedName>
</protein>
<dbReference type="PATRIC" id="fig|883079.3.peg.1160"/>
<keyword evidence="2" id="KW-1185">Reference proteome</keyword>
<reference evidence="1 2" key="1">
    <citation type="submission" date="2012-04" db="EMBL/GenBank/DDBJ databases">
        <title>The Genome Sequence of Afipia clevelandensis ATCC 49720.</title>
        <authorList>
            <consortium name="The Broad Institute Genome Sequencing Platform"/>
            <person name="Earl A."/>
            <person name="Ward D."/>
            <person name="Feldgarden M."/>
            <person name="Gevers D."/>
            <person name="Huys G."/>
            <person name="Walker B."/>
            <person name="Young S.K."/>
            <person name="Zeng Q."/>
            <person name="Gargeya S."/>
            <person name="Fitzgerald M."/>
            <person name="Haas B."/>
            <person name="Abouelleil A."/>
            <person name="Alvarado L."/>
            <person name="Arachchi H.M."/>
            <person name="Berlin A."/>
            <person name="Chapman S.B."/>
            <person name="Goldberg J."/>
            <person name="Griggs A."/>
            <person name="Gujja S."/>
            <person name="Hansen M."/>
            <person name="Howarth C."/>
            <person name="Imamovic A."/>
            <person name="Larimer J."/>
            <person name="McCowen C."/>
            <person name="Montmayeur A."/>
            <person name="Murphy C."/>
            <person name="Neiman D."/>
            <person name="Pearson M."/>
            <person name="Priest M."/>
            <person name="Roberts A."/>
            <person name="Saif S."/>
            <person name="Shea T."/>
            <person name="Sisk P."/>
            <person name="Sykes S."/>
            <person name="Wortman J."/>
            <person name="Nusbaum C."/>
            <person name="Birren B."/>
        </authorList>
    </citation>
    <scope>NUCLEOTIDE SEQUENCE [LARGE SCALE GENOMIC DNA]</scope>
    <source>
        <strain evidence="1 2">ATCC 49720</strain>
    </source>
</reference>
<accession>K8PJW0</accession>
<dbReference type="HOGENOM" id="CLU_1718811_0_0_5"/>
<dbReference type="RefSeq" id="WP_002712003.1">
    <property type="nucleotide sequence ID" value="NZ_KB375281.1"/>
</dbReference>
<organism evidence="1 2">
    <name type="scientific">Afipia clevelandensis ATCC 49720</name>
    <dbReference type="NCBI Taxonomy" id="883079"/>
    <lineage>
        <taxon>Bacteria</taxon>
        <taxon>Pseudomonadati</taxon>
        <taxon>Pseudomonadota</taxon>
        <taxon>Alphaproteobacteria</taxon>
        <taxon>Hyphomicrobiales</taxon>
        <taxon>Nitrobacteraceae</taxon>
        <taxon>Afipia</taxon>
    </lineage>
</organism>